<dbReference type="GO" id="GO:0005886">
    <property type="term" value="C:plasma membrane"/>
    <property type="evidence" value="ECO:0007669"/>
    <property type="project" value="UniProtKB-SubCell"/>
</dbReference>
<dbReference type="GO" id="GO:0044877">
    <property type="term" value="F:protein-containing complex binding"/>
    <property type="evidence" value="ECO:0007669"/>
    <property type="project" value="InterPro"/>
</dbReference>
<protein>
    <recommendedName>
        <fullName evidence="8">Ancillary SecYEG translocon subunit/Cell division coordinator CpoB TPR domain-containing protein</fullName>
    </recommendedName>
</protein>
<comment type="subcellular location">
    <subcellularLocation>
        <location evidence="2">Cell membrane</location>
    </subcellularLocation>
    <subcellularLocation>
        <location evidence="1">Membrane</location>
        <topology evidence="1">Single-pass membrane protein</topology>
    </subcellularLocation>
</comment>
<evidence type="ECO:0000256" key="1">
    <source>
        <dbReference type="ARBA" id="ARBA00004167"/>
    </source>
</evidence>
<evidence type="ECO:0000256" key="7">
    <source>
        <dbReference type="ARBA" id="ARBA00023186"/>
    </source>
</evidence>
<dbReference type="EMBL" id="LICA01000582">
    <property type="protein sequence ID" value="KRO91194.1"/>
    <property type="molecule type" value="Genomic_DNA"/>
</dbReference>
<evidence type="ECO:0000256" key="6">
    <source>
        <dbReference type="ARBA" id="ARBA00023136"/>
    </source>
</evidence>
<evidence type="ECO:0000256" key="3">
    <source>
        <dbReference type="ARBA" id="ARBA00022475"/>
    </source>
</evidence>
<dbReference type="InterPro" id="IPR026039">
    <property type="entry name" value="YfgM"/>
</dbReference>
<dbReference type="PANTHER" id="PTHR38035:SF1">
    <property type="entry name" value="ANCILLARY SECYEG TRANSLOCON SUBUNIT"/>
    <property type="match status" value="1"/>
</dbReference>
<evidence type="ECO:0000313" key="10">
    <source>
        <dbReference type="Proteomes" id="UP000051213"/>
    </source>
</evidence>
<comment type="caution">
    <text evidence="9">The sequence shown here is derived from an EMBL/GenBank/DDBJ whole genome shotgun (WGS) entry which is preliminary data.</text>
</comment>
<dbReference type="PIRSF" id="PIRSF006170">
    <property type="entry name" value="YfgM"/>
    <property type="match status" value="1"/>
</dbReference>
<keyword evidence="5" id="KW-1133">Transmembrane helix</keyword>
<evidence type="ECO:0000256" key="4">
    <source>
        <dbReference type="ARBA" id="ARBA00022692"/>
    </source>
</evidence>
<keyword evidence="3" id="KW-1003">Cell membrane</keyword>
<evidence type="ECO:0000259" key="8">
    <source>
        <dbReference type="Pfam" id="PF09976"/>
    </source>
</evidence>
<proteinExistence type="predicted"/>
<accession>A0A0R2U0V8</accession>
<keyword evidence="7" id="KW-0143">Chaperone</keyword>
<dbReference type="Proteomes" id="UP000051213">
    <property type="component" value="Unassembled WGS sequence"/>
</dbReference>
<name>A0A0R2U0V8_9GAMM</name>
<evidence type="ECO:0000256" key="5">
    <source>
        <dbReference type="ARBA" id="ARBA00022989"/>
    </source>
</evidence>
<keyword evidence="6" id="KW-0472">Membrane</keyword>
<organism evidence="9 10">
    <name type="scientific">SAR92 bacterium BACL26 MAG-121220-bin70</name>
    <dbReference type="NCBI Taxonomy" id="1655626"/>
    <lineage>
        <taxon>Bacteria</taxon>
        <taxon>Pseudomonadati</taxon>
        <taxon>Pseudomonadota</taxon>
        <taxon>Gammaproteobacteria</taxon>
        <taxon>Cellvibrionales</taxon>
        <taxon>Porticoccaceae</taxon>
        <taxon>SAR92 clade</taxon>
    </lineage>
</organism>
<evidence type="ECO:0000313" key="9">
    <source>
        <dbReference type="EMBL" id="KRO91194.1"/>
    </source>
</evidence>
<dbReference type="InterPro" id="IPR018704">
    <property type="entry name" value="SecYEG/CpoB_TPR"/>
</dbReference>
<sequence length="231" mass="25107">MADHLTEEEQIESLKAWWGENGVKTLVSIVLIVGGYFGYQSWDQNKQLQAEIASSIWQNSMDIVSSQAPGENFSPEQQTTINNDTDQLKNDHAGTGYAHFGAMLKAKIAVENDDLATAAAELQWSLDNDPEPATEMIVRLRLARVEAALGNVELALEMVQGIDFGTHKSAYEEAKGDFYLLLDNTEAAYTAYDAAIASNESSDPIVGNILELKIGQVLPAATPDATIGDDQ</sequence>
<dbReference type="Pfam" id="PF09976">
    <property type="entry name" value="TPR_21"/>
    <property type="match status" value="1"/>
</dbReference>
<gene>
    <name evidence="9" type="ORF">ABS24_06705</name>
</gene>
<evidence type="ECO:0000256" key="2">
    <source>
        <dbReference type="ARBA" id="ARBA00004236"/>
    </source>
</evidence>
<dbReference type="AlphaFoldDB" id="A0A0R2U0V8"/>
<reference evidence="9 10" key="1">
    <citation type="submission" date="2015-10" db="EMBL/GenBank/DDBJ databases">
        <title>Metagenome-Assembled Genomes uncover a global brackish microbiome.</title>
        <authorList>
            <person name="Hugerth L.W."/>
            <person name="Larsson J."/>
            <person name="Alneberg J."/>
            <person name="Lindh M.V."/>
            <person name="Legrand C."/>
            <person name="Pinhassi J."/>
            <person name="Andersson A.F."/>
        </authorList>
    </citation>
    <scope>NUCLEOTIDE SEQUENCE [LARGE SCALE GENOMIC DNA]</scope>
    <source>
        <strain evidence="9">BACL26 MAG-121220-bin70</strain>
    </source>
</reference>
<feature type="domain" description="Ancillary SecYEG translocon subunit/Cell division coordinator CpoB TPR" evidence="8">
    <location>
        <begin position="15"/>
        <end position="215"/>
    </location>
</feature>
<keyword evidence="4" id="KW-0812">Transmembrane</keyword>
<dbReference type="PANTHER" id="PTHR38035">
    <property type="entry name" value="UPF0070 PROTEIN YFGM"/>
    <property type="match status" value="1"/>
</dbReference>